<dbReference type="Gene3D" id="3.40.50.2300">
    <property type="match status" value="1"/>
</dbReference>
<feature type="modified residue" description="4-aspartylphosphate" evidence="5">
    <location>
        <position position="59"/>
    </location>
</feature>
<evidence type="ECO:0000256" key="4">
    <source>
        <dbReference type="ARBA" id="ARBA00023163"/>
    </source>
</evidence>
<dbReference type="InterPro" id="IPR001789">
    <property type="entry name" value="Sig_transdc_resp-reg_receiver"/>
</dbReference>
<dbReference type="InterPro" id="IPR011006">
    <property type="entry name" value="CheY-like_superfamily"/>
</dbReference>
<dbReference type="InterPro" id="IPR058245">
    <property type="entry name" value="NreC/VraR/RcsB-like_REC"/>
</dbReference>
<evidence type="ECO:0000259" key="6">
    <source>
        <dbReference type="PROSITE" id="PS50043"/>
    </source>
</evidence>
<feature type="domain" description="Response regulatory" evidence="7">
    <location>
        <begin position="8"/>
        <end position="124"/>
    </location>
</feature>
<dbReference type="CDD" id="cd17535">
    <property type="entry name" value="REC_NarL-like"/>
    <property type="match status" value="1"/>
</dbReference>
<keyword evidence="1 5" id="KW-0597">Phosphoprotein</keyword>
<dbReference type="Pfam" id="PF00196">
    <property type="entry name" value="GerE"/>
    <property type="match status" value="1"/>
</dbReference>
<evidence type="ECO:0000256" key="5">
    <source>
        <dbReference type="PROSITE-ProRule" id="PRU00169"/>
    </source>
</evidence>
<dbReference type="PANTHER" id="PTHR43214">
    <property type="entry name" value="TWO-COMPONENT RESPONSE REGULATOR"/>
    <property type="match status" value="1"/>
</dbReference>
<dbReference type="Proteomes" id="UP001595823">
    <property type="component" value="Unassembled WGS sequence"/>
</dbReference>
<dbReference type="SMART" id="SM00448">
    <property type="entry name" value="REC"/>
    <property type="match status" value="1"/>
</dbReference>
<keyword evidence="4" id="KW-0804">Transcription</keyword>
<dbReference type="EMBL" id="JBHSDK010000034">
    <property type="protein sequence ID" value="MFC4337547.1"/>
    <property type="molecule type" value="Genomic_DNA"/>
</dbReference>
<gene>
    <name evidence="8" type="ORF">ACFPET_20325</name>
</gene>
<comment type="caution">
    <text evidence="8">The sequence shown here is derived from an EMBL/GenBank/DDBJ whole genome shotgun (WGS) entry which is preliminary data.</text>
</comment>
<accession>A0ABV8U4H9</accession>
<sequence>MTQTEPIRLVLVDDQQLLRAGFTLVLGAEPDIEIVGEAGDGEEAVGMISRLLPDVVLMDIRMPRKDGVTATRELTEAGVPSRVLMLTTFDLDDYVYGALQAGAAGFLTKDARPDDLASAIRSVHNGGSVIAPHLLSTLLSRLSGPERQALAVDDSKLTSLTSREREVLVLMAQGLTNTEIAAHLVVGETTVKTHVGHILAKLGARDRVQAVIAAYESGLVQPGS</sequence>
<evidence type="ECO:0000256" key="2">
    <source>
        <dbReference type="ARBA" id="ARBA00023015"/>
    </source>
</evidence>
<dbReference type="PROSITE" id="PS50043">
    <property type="entry name" value="HTH_LUXR_2"/>
    <property type="match status" value="1"/>
</dbReference>
<keyword evidence="2" id="KW-0805">Transcription regulation</keyword>
<dbReference type="RefSeq" id="WP_380624641.1">
    <property type="nucleotide sequence ID" value="NZ_JBHSDK010000034.1"/>
</dbReference>
<name>A0ABV8U4H9_9ACTN</name>
<organism evidence="8 9">
    <name type="scientific">Salininema proteolyticum</name>
    <dbReference type="NCBI Taxonomy" id="1607685"/>
    <lineage>
        <taxon>Bacteria</taxon>
        <taxon>Bacillati</taxon>
        <taxon>Actinomycetota</taxon>
        <taxon>Actinomycetes</taxon>
        <taxon>Glycomycetales</taxon>
        <taxon>Glycomycetaceae</taxon>
        <taxon>Salininema</taxon>
    </lineage>
</organism>
<dbReference type="SUPFAM" id="SSF46894">
    <property type="entry name" value="C-terminal effector domain of the bipartite response regulators"/>
    <property type="match status" value="1"/>
</dbReference>
<proteinExistence type="predicted"/>
<dbReference type="PANTHER" id="PTHR43214:SF24">
    <property type="entry name" value="TRANSCRIPTIONAL REGULATORY PROTEIN NARL-RELATED"/>
    <property type="match status" value="1"/>
</dbReference>
<evidence type="ECO:0000256" key="1">
    <source>
        <dbReference type="ARBA" id="ARBA00022553"/>
    </source>
</evidence>
<keyword evidence="3" id="KW-0238">DNA-binding</keyword>
<dbReference type="InterPro" id="IPR016032">
    <property type="entry name" value="Sig_transdc_resp-reg_C-effctor"/>
</dbReference>
<dbReference type="Pfam" id="PF00072">
    <property type="entry name" value="Response_reg"/>
    <property type="match status" value="1"/>
</dbReference>
<dbReference type="CDD" id="cd06170">
    <property type="entry name" value="LuxR_C_like"/>
    <property type="match status" value="1"/>
</dbReference>
<reference evidence="9" key="1">
    <citation type="journal article" date="2019" name="Int. J. Syst. Evol. Microbiol.">
        <title>The Global Catalogue of Microorganisms (GCM) 10K type strain sequencing project: providing services to taxonomists for standard genome sequencing and annotation.</title>
        <authorList>
            <consortium name="The Broad Institute Genomics Platform"/>
            <consortium name="The Broad Institute Genome Sequencing Center for Infectious Disease"/>
            <person name="Wu L."/>
            <person name="Ma J."/>
        </authorList>
    </citation>
    <scope>NUCLEOTIDE SEQUENCE [LARGE SCALE GENOMIC DNA]</scope>
    <source>
        <strain evidence="9">IBRC-M 10908</strain>
    </source>
</reference>
<dbReference type="PRINTS" id="PR00038">
    <property type="entry name" value="HTHLUXR"/>
</dbReference>
<evidence type="ECO:0000313" key="8">
    <source>
        <dbReference type="EMBL" id="MFC4337547.1"/>
    </source>
</evidence>
<dbReference type="PROSITE" id="PS00622">
    <property type="entry name" value="HTH_LUXR_1"/>
    <property type="match status" value="1"/>
</dbReference>
<evidence type="ECO:0000259" key="7">
    <source>
        <dbReference type="PROSITE" id="PS50110"/>
    </source>
</evidence>
<dbReference type="InterPro" id="IPR000792">
    <property type="entry name" value="Tscrpt_reg_LuxR_C"/>
</dbReference>
<dbReference type="SUPFAM" id="SSF52172">
    <property type="entry name" value="CheY-like"/>
    <property type="match status" value="1"/>
</dbReference>
<protein>
    <submittedName>
        <fullName evidence="8">Response regulator</fullName>
    </submittedName>
</protein>
<dbReference type="InterPro" id="IPR039420">
    <property type="entry name" value="WalR-like"/>
</dbReference>
<keyword evidence="9" id="KW-1185">Reference proteome</keyword>
<feature type="domain" description="HTH luxR-type" evidence="6">
    <location>
        <begin position="153"/>
        <end position="218"/>
    </location>
</feature>
<dbReference type="SMART" id="SM00421">
    <property type="entry name" value="HTH_LUXR"/>
    <property type="match status" value="1"/>
</dbReference>
<evidence type="ECO:0000256" key="3">
    <source>
        <dbReference type="ARBA" id="ARBA00023125"/>
    </source>
</evidence>
<evidence type="ECO:0000313" key="9">
    <source>
        <dbReference type="Proteomes" id="UP001595823"/>
    </source>
</evidence>
<dbReference type="PROSITE" id="PS50110">
    <property type="entry name" value="RESPONSE_REGULATORY"/>
    <property type="match status" value="1"/>
</dbReference>